<keyword evidence="7" id="KW-0732">Signal</keyword>
<evidence type="ECO:0000256" key="4">
    <source>
        <dbReference type="ARBA" id="ARBA00023069"/>
    </source>
</evidence>
<dbReference type="InterPro" id="IPR036415">
    <property type="entry name" value="Lamin_tail_dom_sf"/>
</dbReference>
<dbReference type="CDD" id="cd04486">
    <property type="entry name" value="YhcR_OBF_like"/>
    <property type="match status" value="1"/>
</dbReference>
<dbReference type="NCBIfam" id="NF041940">
    <property type="entry name" value="choice_anch_X"/>
    <property type="match status" value="1"/>
</dbReference>
<comment type="caution">
    <text evidence="9">The sequence shown here is derived from an EMBL/GenBank/DDBJ whole genome shotgun (WGS) entry which is preliminary data.</text>
</comment>
<dbReference type="InterPro" id="IPR036691">
    <property type="entry name" value="Endo/exonu/phosph_ase_sf"/>
</dbReference>
<dbReference type="RefSeq" id="WP_128914849.1">
    <property type="nucleotide sequence ID" value="NZ_RDSM01000003.1"/>
</dbReference>
<evidence type="ECO:0000256" key="2">
    <source>
        <dbReference type="ARBA" id="ARBA00004496"/>
    </source>
</evidence>
<protein>
    <recommendedName>
        <fullName evidence="8">LTD domain-containing protein</fullName>
    </recommendedName>
</protein>
<dbReference type="Pfam" id="PF22544">
    <property type="entry name" value="HYDIN_VesB_CFA65-like_Ig"/>
    <property type="match status" value="1"/>
</dbReference>
<dbReference type="InterPro" id="IPR005135">
    <property type="entry name" value="Endo/exonuclease/phosphatase"/>
</dbReference>
<dbReference type="PANTHER" id="PTHR42834:SF1">
    <property type="entry name" value="ENDONUCLEASE_EXONUCLEASE_PHOSPHATASE FAMILY PROTEIN (AFU_ORTHOLOGUE AFUA_3G09210)"/>
    <property type="match status" value="1"/>
</dbReference>
<sequence>MQTTSRFRRALATLFVTLLILTGVSRAATPTNVVISQIYGAGGNSGALLNADYVELFNPTATTLTLNNYSLQYSSAGGTTISTVTTLPAAITLSPGQYYLVSANAGTNGAALPVTPDYPTGTATSNLALAAGSGKIALVSTTTKLASVCPATDPTIVDFVAYGTGTNCAYGTAAPLISTTLADIRTNPCVVLGNSSVEFVAGTPAPHNSASTPLACSATGPTPPVATGLATPAAINTGGSTLLTVQVTPGSIPTSTGITVSANLSTIGGSTTQPFFDDGTNGDATAGDNIFSYSTTATTAGTFSLPVTVTDTQARTASTTIALTATTPPAFVTIRTIQANKPSTYATQKVTTSGIVVGVKSNGFYIEAKDADTTPVTPEGILVYTGSTTLPSYVALGAEVQVAGTVNTYPTTSLTPGTEIDGPQTFSLLSTGNALPAAVTITAALDSPSGGIRQFAKYEGMRVAIASMTTTSGTDASLNETTETNTSNGRFYGVVTGVARPFREPGIAVTDTAIGTVPSTIPVWDSNPELIYVDSLATGGPAIDLTSNATVTGLSGVMDFSFGSPELILDQANRPTVTGLMTATPVPAQAATEFTVASFNMERFYNDVVDADNPGSTAVTVTTAAYQRRLAKASMAIRNVLNFPDIVGAQEIENINVLTDLANKISADAVAAGQTDPVYKPYTFLATDGTAINTAVLVKSTRVNTLNVEQFGLATTFTNSTGAQAVLNDRTPLVLHAGIKRAGGTDYPVTVIVVHQRSLINVDDPTSTGQTVRLKREAQAEYLASLIQTYQAAGEHVITVGDYNAFEFSDGFVDSLGVTKGDPVPAAQVLTAPKAGLASPTLVDLVTLLPAEQRQSYVESGSAQVLDHVVVTADLVPTETRLVYAHLDSDYPLVYQNDATRPERVSDHDPAVAYFVIPALQPAVTLSTPSLAFSTQMVTTMSSPMTVTLTNSGQAVLTVSGITISGAGFTQTNTCGTSVAVGGTCQISVLFAPAVGGTVTGAVSIATNAPGSPATVSLSGTGADFTFAATTTSVGVASGGTATFPLTFTSVSGFSGTITLACSGASAAGETCTAAPVTLDADGSATASVVVKTTSQVASKMSSPMGRRTDGGVQVAGFLLGGLGLLGFGGLLRLGSVRRYGRMLALLGVIAVAGFVTGCSSGTPVSTGGTPAGTQTLTVTATSGGVTHAVTLTLTVE</sequence>
<dbReference type="EMBL" id="RDSM01000003">
    <property type="protein sequence ID" value="RXH55192.1"/>
    <property type="molecule type" value="Genomic_DNA"/>
</dbReference>
<feature type="chain" id="PRO_5020769665" description="LTD domain-containing protein" evidence="7">
    <location>
        <begin position="28"/>
        <end position="1197"/>
    </location>
</feature>
<keyword evidence="6" id="KW-1133">Transmembrane helix</keyword>
<dbReference type="Pfam" id="PF00932">
    <property type="entry name" value="LTD"/>
    <property type="match status" value="1"/>
</dbReference>
<dbReference type="GO" id="GO:0003824">
    <property type="term" value="F:catalytic activity"/>
    <property type="evidence" value="ECO:0007669"/>
    <property type="project" value="InterPro"/>
</dbReference>
<dbReference type="PROSITE" id="PS51841">
    <property type="entry name" value="LTD"/>
    <property type="match status" value="1"/>
</dbReference>
<comment type="subcellular location">
    <subcellularLocation>
        <location evidence="1">Cell projection</location>
        <location evidence="1">Cilium</location>
    </subcellularLocation>
    <subcellularLocation>
        <location evidence="2">Cytoplasm</location>
    </subcellularLocation>
</comment>
<dbReference type="OrthoDB" id="9801679at2"/>
<keyword evidence="10" id="KW-1185">Reference proteome</keyword>
<feature type="transmembrane region" description="Helical" evidence="6">
    <location>
        <begin position="1111"/>
        <end position="1132"/>
    </location>
</feature>
<keyword evidence="6" id="KW-0472">Membrane</keyword>
<dbReference type="Proteomes" id="UP000289437">
    <property type="component" value="Unassembled WGS sequence"/>
</dbReference>
<dbReference type="NCBIfam" id="NF012200">
    <property type="entry name" value="choice_anch_D"/>
    <property type="match status" value="1"/>
</dbReference>
<dbReference type="SUPFAM" id="SSF56219">
    <property type="entry name" value="DNase I-like"/>
    <property type="match status" value="1"/>
</dbReference>
<organism evidence="9 10">
    <name type="scientific">Granulicella sibirica</name>
    <dbReference type="NCBI Taxonomy" id="2479048"/>
    <lineage>
        <taxon>Bacteria</taxon>
        <taxon>Pseudomonadati</taxon>
        <taxon>Acidobacteriota</taxon>
        <taxon>Terriglobia</taxon>
        <taxon>Terriglobales</taxon>
        <taxon>Acidobacteriaceae</taxon>
        <taxon>Granulicella</taxon>
    </lineage>
</organism>
<dbReference type="PANTHER" id="PTHR42834">
    <property type="entry name" value="ENDONUCLEASE/EXONUCLEASE/PHOSPHATASE FAMILY PROTEIN (AFU_ORTHOLOGUE AFUA_3G09210)"/>
    <property type="match status" value="1"/>
</dbReference>
<dbReference type="InterPro" id="IPR001322">
    <property type="entry name" value="Lamin_tail_dom"/>
</dbReference>
<feature type="signal peptide" evidence="7">
    <location>
        <begin position="1"/>
        <end position="27"/>
    </location>
</feature>
<dbReference type="Pfam" id="PF03372">
    <property type="entry name" value="Exo_endo_phos"/>
    <property type="match status" value="1"/>
</dbReference>
<dbReference type="InterPro" id="IPR053879">
    <property type="entry name" value="HYDIN_VesB_CFA65-like_Ig"/>
</dbReference>
<evidence type="ECO:0000256" key="7">
    <source>
        <dbReference type="SAM" id="SignalP"/>
    </source>
</evidence>
<name>A0A4Q0SXS3_9BACT</name>
<reference evidence="9 10" key="1">
    <citation type="submission" date="2018-11" db="EMBL/GenBank/DDBJ databases">
        <authorList>
            <person name="Mardanov A.V."/>
            <person name="Ravin N.V."/>
            <person name="Dedysh S.N."/>
        </authorList>
    </citation>
    <scope>NUCLEOTIDE SEQUENCE [LARGE SCALE GENOMIC DNA]</scope>
    <source>
        <strain evidence="9 10">AF10</strain>
    </source>
</reference>
<keyword evidence="5" id="KW-0966">Cell projection</keyword>
<evidence type="ECO:0000256" key="1">
    <source>
        <dbReference type="ARBA" id="ARBA00004138"/>
    </source>
</evidence>
<feature type="domain" description="LTD" evidence="8">
    <location>
        <begin position="20"/>
        <end position="164"/>
    </location>
</feature>
<reference evidence="10" key="2">
    <citation type="submission" date="2019-02" db="EMBL/GenBank/DDBJ databases">
        <title>Granulicella sibirica sp. nov., a psychrotolerant acidobacterium isolated from an organic soil layer in forested tundra, West Siberia.</title>
        <authorList>
            <person name="Oshkin I.Y."/>
            <person name="Kulichevskaya I.S."/>
            <person name="Rijpstra W.I.C."/>
            <person name="Sinninghe Damste J.S."/>
            <person name="Rakitin A.L."/>
            <person name="Ravin N.V."/>
            <person name="Dedysh S.N."/>
        </authorList>
    </citation>
    <scope>NUCLEOTIDE SEQUENCE [LARGE SCALE GENOMIC DNA]</scope>
    <source>
        <strain evidence="10">AF10</strain>
    </source>
</reference>
<evidence type="ECO:0000256" key="3">
    <source>
        <dbReference type="ARBA" id="ARBA00022490"/>
    </source>
</evidence>
<dbReference type="Gene3D" id="2.60.40.10">
    <property type="entry name" value="Immunoglobulins"/>
    <property type="match status" value="1"/>
</dbReference>
<keyword evidence="4" id="KW-0969">Cilium</keyword>
<keyword evidence="3" id="KW-0963">Cytoplasm</keyword>
<evidence type="ECO:0000256" key="6">
    <source>
        <dbReference type="SAM" id="Phobius"/>
    </source>
</evidence>
<feature type="transmembrane region" description="Helical" evidence="6">
    <location>
        <begin position="1144"/>
        <end position="1163"/>
    </location>
</feature>
<proteinExistence type="predicted"/>
<dbReference type="GO" id="GO:0005737">
    <property type="term" value="C:cytoplasm"/>
    <property type="evidence" value="ECO:0007669"/>
    <property type="project" value="UniProtKB-SubCell"/>
</dbReference>
<dbReference type="AlphaFoldDB" id="A0A4Q0SXS3"/>
<evidence type="ECO:0000259" key="8">
    <source>
        <dbReference type="PROSITE" id="PS51841"/>
    </source>
</evidence>
<dbReference type="SUPFAM" id="SSF74853">
    <property type="entry name" value="Lamin A/C globular tail domain"/>
    <property type="match status" value="1"/>
</dbReference>
<gene>
    <name evidence="9" type="ORF">GRAN_4296</name>
</gene>
<dbReference type="InterPro" id="IPR013783">
    <property type="entry name" value="Ig-like_fold"/>
</dbReference>
<evidence type="ECO:0000313" key="10">
    <source>
        <dbReference type="Proteomes" id="UP000289437"/>
    </source>
</evidence>
<keyword evidence="6" id="KW-0812">Transmembrane</keyword>
<evidence type="ECO:0000256" key="5">
    <source>
        <dbReference type="ARBA" id="ARBA00023273"/>
    </source>
</evidence>
<evidence type="ECO:0000313" key="9">
    <source>
        <dbReference type="EMBL" id="RXH55192.1"/>
    </source>
</evidence>
<dbReference type="Gene3D" id="3.60.10.10">
    <property type="entry name" value="Endonuclease/exonuclease/phosphatase"/>
    <property type="match status" value="1"/>
</dbReference>
<accession>A0A4Q0SXS3</accession>